<evidence type="ECO:0000313" key="2">
    <source>
        <dbReference type="WBParaSite" id="JU765_v2.g7518.t1"/>
    </source>
</evidence>
<organism evidence="1 2">
    <name type="scientific">Panagrolaimus sp. JU765</name>
    <dbReference type="NCBI Taxonomy" id="591449"/>
    <lineage>
        <taxon>Eukaryota</taxon>
        <taxon>Metazoa</taxon>
        <taxon>Ecdysozoa</taxon>
        <taxon>Nematoda</taxon>
        <taxon>Chromadorea</taxon>
        <taxon>Rhabditida</taxon>
        <taxon>Tylenchina</taxon>
        <taxon>Panagrolaimomorpha</taxon>
        <taxon>Panagrolaimoidea</taxon>
        <taxon>Panagrolaimidae</taxon>
        <taxon>Panagrolaimus</taxon>
    </lineage>
</organism>
<evidence type="ECO:0000313" key="1">
    <source>
        <dbReference type="Proteomes" id="UP000887576"/>
    </source>
</evidence>
<accession>A0AC34RJB0</accession>
<protein>
    <submittedName>
        <fullName evidence="2">Rab6</fullName>
    </submittedName>
</protein>
<dbReference type="Proteomes" id="UP000887576">
    <property type="component" value="Unplaced"/>
</dbReference>
<sequence>MASDFGNPLRKFKLVFLGEQSVGKTSLITRFMYDSFDNTYQATIGIDFLSKTMYLEDRTVRLQLWDTAGQERFRSLIPSYIRDSTVAVVVYDITNSNSFHQTSKWIDDVRTERGSDVIIMLVGNKTDLADKRQVSTEEGERKAKELNVMFIETSAKAGYNVKQLFRRIASALPGNEVDKQSDAKQVVDIGPIKPRQVNCFLFSYISFNSALLANIFNLFGWQNYCLCSFLGEQPLKIWDSDVLNLAGYVHHFYIFVIIHFVIVKRFASESIFLRRLFILICIIPIKLAYGEGTKG</sequence>
<name>A0AC34RJB0_9BILA</name>
<dbReference type="WBParaSite" id="JU765_v2.g7518.t1">
    <property type="protein sequence ID" value="JU765_v2.g7518.t1"/>
    <property type="gene ID" value="JU765_v2.g7518"/>
</dbReference>
<reference evidence="2" key="1">
    <citation type="submission" date="2022-11" db="UniProtKB">
        <authorList>
            <consortium name="WormBaseParasite"/>
        </authorList>
    </citation>
    <scope>IDENTIFICATION</scope>
</reference>
<proteinExistence type="predicted"/>